<dbReference type="AlphaFoldDB" id="A0A7I9ZJE5"/>
<feature type="transmembrane region" description="Helical" evidence="1">
    <location>
        <begin position="12"/>
        <end position="34"/>
    </location>
</feature>
<keyword evidence="1" id="KW-1133">Transmembrane helix</keyword>
<evidence type="ECO:0000256" key="1">
    <source>
        <dbReference type="SAM" id="Phobius"/>
    </source>
</evidence>
<proteinExistence type="predicted"/>
<protein>
    <submittedName>
        <fullName evidence="2">Uncharacterized protein</fullName>
    </submittedName>
</protein>
<name>A0A7I9ZJE5_9MYCO</name>
<dbReference type="RefSeq" id="WP_205390313.1">
    <property type="nucleotide sequence ID" value="NZ_BLLB01000002.1"/>
</dbReference>
<keyword evidence="1" id="KW-0472">Membrane</keyword>
<keyword evidence="1" id="KW-0812">Transmembrane</keyword>
<dbReference type="Proteomes" id="UP000465304">
    <property type="component" value="Unassembled WGS sequence"/>
</dbReference>
<sequence>MYRLLARVPLPAVGYVLTLIGFAFLGFFVAALGFGFDRAAVLGVAMVTSYAAGALCFALRRRQIAVAGPADDVVLGLDPIRGNTDRSAAERYVLRYRGDDTVQAHTATPAVRAADSSDGEQLAPAA</sequence>
<accession>A0A7I9ZJE5</accession>
<reference evidence="2 3" key="1">
    <citation type="journal article" date="2019" name="Emerg. Microbes Infect.">
        <title>Comprehensive subspecies identification of 175 nontuberculous mycobacteria species based on 7547 genomic profiles.</title>
        <authorList>
            <person name="Matsumoto Y."/>
            <person name="Kinjo T."/>
            <person name="Motooka D."/>
            <person name="Nabeya D."/>
            <person name="Jung N."/>
            <person name="Uechi K."/>
            <person name="Horii T."/>
            <person name="Iida T."/>
            <person name="Fujita J."/>
            <person name="Nakamura S."/>
        </authorList>
    </citation>
    <scope>NUCLEOTIDE SEQUENCE [LARGE SCALE GENOMIC DNA]</scope>
    <source>
        <strain evidence="2 3">JCM 30996</strain>
    </source>
</reference>
<feature type="transmembrane region" description="Helical" evidence="1">
    <location>
        <begin position="40"/>
        <end position="59"/>
    </location>
</feature>
<evidence type="ECO:0000313" key="3">
    <source>
        <dbReference type="Proteomes" id="UP000465304"/>
    </source>
</evidence>
<gene>
    <name evidence="2" type="ORF">MHIP_13000</name>
</gene>
<organism evidence="2 3">
    <name type="scientific">Mycolicibacterium hippocampi</name>
    <dbReference type="NCBI Taxonomy" id="659824"/>
    <lineage>
        <taxon>Bacteria</taxon>
        <taxon>Bacillati</taxon>
        <taxon>Actinomycetota</taxon>
        <taxon>Actinomycetes</taxon>
        <taxon>Mycobacteriales</taxon>
        <taxon>Mycobacteriaceae</taxon>
        <taxon>Mycolicibacterium</taxon>
    </lineage>
</organism>
<keyword evidence="3" id="KW-1185">Reference proteome</keyword>
<comment type="caution">
    <text evidence="2">The sequence shown here is derived from an EMBL/GenBank/DDBJ whole genome shotgun (WGS) entry which is preliminary data.</text>
</comment>
<evidence type="ECO:0000313" key="2">
    <source>
        <dbReference type="EMBL" id="GFH00817.1"/>
    </source>
</evidence>
<dbReference type="EMBL" id="BLLB01000002">
    <property type="protein sequence ID" value="GFH00817.1"/>
    <property type="molecule type" value="Genomic_DNA"/>
</dbReference>